<dbReference type="GO" id="GO:0051539">
    <property type="term" value="F:4 iron, 4 sulfur cluster binding"/>
    <property type="evidence" value="ECO:0007669"/>
    <property type="project" value="UniProtKB-UniRule"/>
</dbReference>
<dbReference type="OrthoDB" id="6925at2157"/>
<comment type="similarity">
    <text evidence="11">Belongs to the radical SAM superfamily. MoaA family.</text>
</comment>
<evidence type="ECO:0000313" key="13">
    <source>
        <dbReference type="EMBL" id="AWS00065.1"/>
    </source>
</evidence>
<feature type="binding site" evidence="11">
    <location>
        <begin position="251"/>
        <end position="253"/>
    </location>
    <ligand>
        <name>GTP</name>
        <dbReference type="ChEBI" id="CHEBI:37565"/>
    </ligand>
</feature>
<feature type="binding site" evidence="11">
    <location>
        <position position="61"/>
    </location>
    <ligand>
        <name>GTP</name>
        <dbReference type="ChEBI" id="CHEBI:37565"/>
    </ligand>
</feature>
<dbReference type="SUPFAM" id="SSF102114">
    <property type="entry name" value="Radical SAM enzymes"/>
    <property type="match status" value="1"/>
</dbReference>
<evidence type="ECO:0000256" key="2">
    <source>
        <dbReference type="ARBA" id="ARBA00022691"/>
    </source>
</evidence>
<feature type="binding site" evidence="11">
    <location>
        <position position="263"/>
    </location>
    <ligand>
        <name>[4Fe-4S] cluster</name>
        <dbReference type="ChEBI" id="CHEBI:49883"/>
        <label>2</label>
        <note>4Fe-4S-substrate</note>
    </ligand>
</feature>
<dbReference type="CDD" id="cd01335">
    <property type="entry name" value="Radical_SAM"/>
    <property type="match status" value="1"/>
</dbReference>
<dbReference type="GO" id="GO:0006777">
    <property type="term" value="P:Mo-molybdopterin cofactor biosynthetic process"/>
    <property type="evidence" value="ECO:0007669"/>
    <property type="project" value="UniProtKB-UniRule"/>
</dbReference>
<dbReference type="GeneID" id="36835808"/>
<comment type="function">
    <text evidence="11">Catalyzes the cyclization of GTP to (8S)-3',8-cyclo-7,8-dihydroguanosine 5'-triphosphate.</text>
</comment>
<dbReference type="UniPathway" id="UPA00344"/>
<keyword evidence="8 11" id="KW-0501">Molybdenum cofactor biosynthesis</keyword>
<feature type="binding site" evidence="11">
    <location>
        <position position="65"/>
    </location>
    <ligand>
        <name>S-adenosyl-L-methionine</name>
        <dbReference type="ChEBI" id="CHEBI:59789"/>
    </ligand>
</feature>
<evidence type="ECO:0000256" key="7">
    <source>
        <dbReference type="ARBA" id="ARBA00023134"/>
    </source>
</evidence>
<dbReference type="InterPro" id="IPR000385">
    <property type="entry name" value="MoaA_NifB_PqqE_Fe-S-bd_CS"/>
</dbReference>
<comment type="pathway">
    <text evidence="11">Cofactor biosynthesis; molybdopterin biosynthesis.</text>
</comment>
<evidence type="ECO:0000313" key="14">
    <source>
        <dbReference type="Proteomes" id="UP000247586"/>
    </source>
</evidence>
<dbReference type="NCBIfam" id="NF001199">
    <property type="entry name" value="PRK00164.2-1"/>
    <property type="match status" value="1"/>
</dbReference>
<dbReference type="RefSeq" id="WP_110369504.1">
    <property type="nucleotide sequence ID" value="NZ_CP029287.2"/>
</dbReference>
<feature type="binding site" evidence="11">
    <location>
        <position position="152"/>
    </location>
    <ligand>
        <name>GTP</name>
        <dbReference type="ChEBI" id="CHEBI:37565"/>
    </ligand>
</feature>
<feature type="binding site" evidence="11">
    <location>
        <position position="91"/>
    </location>
    <ligand>
        <name>GTP</name>
        <dbReference type="ChEBI" id="CHEBI:37565"/>
    </ligand>
</feature>
<feature type="domain" description="Radical SAM core" evidence="12">
    <location>
        <begin position="4"/>
        <end position="225"/>
    </location>
</feature>
<feature type="binding site" evidence="11">
    <location>
        <position position="27"/>
    </location>
    <ligand>
        <name>[4Fe-4S] cluster</name>
        <dbReference type="ChEBI" id="CHEBI:49883"/>
        <label>1</label>
        <note>4Fe-4S-S-AdoMet</note>
    </ligand>
</feature>
<evidence type="ECO:0000256" key="6">
    <source>
        <dbReference type="ARBA" id="ARBA00023014"/>
    </source>
</evidence>
<feature type="binding site" evidence="11">
    <location>
        <position position="115"/>
    </location>
    <ligand>
        <name>S-adenosyl-L-methionine</name>
        <dbReference type="ChEBI" id="CHEBI:59789"/>
    </ligand>
</feature>
<dbReference type="SFLD" id="SFLDG01386">
    <property type="entry name" value="main_SPASM_domain-containing"/>
    <property type="match status" value="1"/>
</dbReference>
<dbReference type="Pfam" id="PF04055">
    <property type="entry name" value="Radical_SAM"/>
    <property type="match status" value="1"/>
</dbReference>
<dbReference type="Pfam" id="PF06463">
    <property type="entry name" value="Mob_synth_C"/>
    <property type="match status" value="1"/>
</dbReference>
<dbReference type="EMBL" id="CP029287">
    <property type="protein sequence ID" value="AWS00065.1"/>
    <property type="molecule type" value="Genomic_DNA"/>
</dbReference>
<dbReference type="InterPro" id="IPR013785">
    <property type="entry name" value="Aldolase_TIM"/>
</dbReference>
<keyword evidence="9 11" id="KW-0456">Lyase</keyword>
<comment type="caution">
    <text evidence="11">Lacks conserved residue(s) required for the propagation of feature annotation.</text>
</comment>
<keyword evidence="3 11" id="KW-0479">Metal-binding</keyword>
<dbReference type="PROSITE" id="PS51918">
    <property type="entry name" value="RADICAL_SAM"/>
    <property type="match status" value="1"/>
</dbReference>
<evidence type="ECO:0000256" key="8">
    <source>
        <dbReference type="ARBA" id="ARBA00023150"/>
    </source>
</evidence>
<dbReference type="InterPro" id="IPR058240">
    <property type="entry name" value="rSAM_sf"/>
</dbReference>
<feature type="binding site" evidence="11">
    <location>
        <position position="20"/>
    </location>
    <ligand>
        <name>[4Fe-4S] cluster</name>
        <dbReference type="ChEBI" id="CHEBI:49883"/>
        <label>1</label>
        <note>4Fe-4S-S-AdoMet</note>
    </ligand>
</feature>
<dbReference type="GO" id="GO:0061799">
    <property type="term" value="F:cyclic pyranopterin monophosphate synthase activity"/>
    <property type="evidence" value="ECO:0007669"/>
    <property type="project" value="TreeGrafter"/>
</dbReference>
<dbReference type="HAMAP" id="MF_01225_A">
    <property type="entry name" value="MoaA_A"/>
    <property type="match status" value="1"/>
</dbReference>
<dbReference type="InterPro" id="IPR007197">
    <property type="entry name" value="rSAM"/>
</dbReference>
<accession>A0A2U9IVP2</accession>
<protein>
    <recommendedName>
        <fullName evidence="11">Probable GTP 3',8-cyclase</fullName>
        <ecNumber evidence="11">4.1.99.22</ecNumber>
    </recommendedName>
    <alternativeName>
        <fullName evidence="11">Molybdenum cofactor biosynthesis protein A</fullName>
    </alternativeName>
</protein>
<dbReference type="Gene3D" id="3.20.20.70">
    <property type="entry name" value="Aldolase class I"/>
    <property type="match status" value="1"/>
</dbReference>
<dbReference type="NCBIfam" id="TIGR02668">
    <property type="entry name" value="moaA_archaeal"/>
    <property type="match status" value="1"/>
</dbReference>
<comment type="catalytic activity">
    <reaction evidence="10 11">
        <text>GTP + AH2 + S-adenosyl-L-methionine = (8S)-3',8-cyclo-7,8-dihydroguanosine 5'-triphosphate + 5'-deoxyadenosine + L-methionine + A + H(+)</text>
        <dbReference type="Rhea" id="RHEA:49576"/>
        <dbReference type="ChEBI" id="CHEBI:13193"/>
        <dbReference type="ChEBI" id="CHEBI:15378"/>
        <dbReference type="ChEBI" id="CHEBI:17319"/>
        <dbReference type="ChEBI" id="CHEBI:17499"/>
        <dbReference type="ChEBI" id="CHEBI:37565"/>
        <dbReference type="ChEBI" id="CHEBI:57844"/>
        <dbReference type="ChEBI" id="CHEBI:59789"/>
        <dbReference type="ChEBI" id="CHEBI:131766"/>
        <dbReference type="EC" id="4.1.99.22"/>
    </reaction>
</comment>
<name>A0A2U9IVP2_9CREN</name>
<keyword evidence="5 11" id="KW-0408">Iron</keyword>
<dbReference type="GO" id="GO:0046872">
    <property type="term" value="F:metal ion binding"/>
    <property type="evidence" value="ECO:0007669"/>
    <property type="project" value="UniProtKB-KW"/>
</dbReference>
<dbReference type="GO" id="GO:1904047">
    <property type="term" value="F:S-adenosyl-L-methionine binding"/>
    <property type="evidence" value="ECO:0007669"/>
    <property type="project" value="UniProtKB-UniRule"/>
</dbReference>
<dbReference type="KEGG" id="mhk:DFR87_10660"/>
<dbReference type="InterPro" id="IPR040064">
    <property type="entry name" value="MoaA-like"/>
</dbReference>
<dbReference type="STRING" id="1293036.GCA_001315825_00457"/>
<dbReference type="PANTHER" id="PTHR22960">
    <property type="entry name" value="MOLYBDOPTERIN COFACTOR SYNTHESIS PROTEIN A"/>
    <property type="match status" value="1"/>
</dbReference>
<dbReference type="AlphaFoldDB" id="A0A2U9IVP2"/>
<keyword evidence="14" id="KW-1185">Reference proteome</keyword>
<evidence type="ECO:0000256" key="10">
    <source>
        <dbReference type="ARBA" id="ARBA00048697"/>
    </source>
</evidence>
<dbReference type="GO" id="GO:0005525">
    <property type="term" value="F:GTP binding"/>
    <property type="evidence" value="ECO:0007669"/>
    <property type="project" value="UniProtKB-UniRule"/>
</dbReference>
<dbReference type="InterPro" id="IPR006638">
    <property type="entry name" value="Elp3/MiaA/NifB-like_rSAM"/>
</dbReference>
<keyword evidence="2 11" id="KW-0949">S-adenosyl-L-methionine</keyword>
<dbReference type="PANTHER" id="PTHR22960:SF0">
    <property type="entry name" value="MOLYBDENUM COFACTOR BIOSYNTHESIS PROTEIN 1"/>
    <property type="match status" value="1"/>
</dbReference>
<reference evidence="13" key="1">
    <citation type="submission" date="2018-05" db="EMBL/GenBank/DDBJ databases">
        <title>Complete Genome Sequences of Extremely Thermoacidophilic, Metal-Mobilizing Type-Strain Members of the Archaeal Family Sulfolobaceae: Acidianus brierleyi DSM-1651T, Acidianus sulfidivorans DSM-18786T, Metallosphaera hakonensis DSM-7519T, and Metallosphaera prunae DSM-10039T.</title>
        <authorList>
            <person name="Counts J.A."/>
            <person name="Kelly R.M."/>
        </authorList>
    </citation>
    <scope>NUCLEOTIDE SEQUENCE [LARGE SCALE GENOMIC DNA]</scope>
    <source>
        <strain evidence="13">HO1-1</strain>
    </source>
</reference>
<evidence type="ECO:0000259" key="12">
    <source>
        <dbReference type="PROSITE" id="PS51918"/>
    </source>
</evidence>
<dbReference type="SMART" id="SM00729">
    <property type="entry name" value="Elp3"/>
    <property type="match status" value="1"/>
</dbReference>
<sequence>MIDRYGRPLEDLRVTLTHVCNFSCFFCHMEGEGSQTIEGLTPEQIGLVSKVATEFGVKSVKLTGGEPTLRRDLAEVISTIKSTGVREVSMTTNGFLLPAIAGKLKDAGLDRINISLHALTREKFKEVTGVDGLDRVVIGIREVKNHGFKPIKLNYVLTKRNHDEAKKIIEFSEQNEIDELHLIELHPVGLGKSSFTYHESMRNLEEEIARMAVKSEIRSKHFRPRYVLPSGLVIEIVKPYANPIFCAGCNRVRLTVDGKLKTCLYRDDKEIDVMYALTANSLALEERLELLRHAFEVAISIREPNFKYMMNLESQQA</sequence>
<dbReference type="SFLD" id="SFLDG01383">
    <property type="entry name" value="cyclic_pyranopterin_phosphate"/>
    <property type="match status" value="1"/>
</dbReference>
<dbReference type="GO" id="GO:0061798">
    <property type="term" value="F:GTP 3',8'-cyclase activity"/>
    <property type="evidence" value="ECO:0007669"/>
    <property type="project" value="UniProtKB-UniRule"/>
</dbReference>
<comment type="cofactor">
    <cofactor evidence="11">
        <name>[4Fe-4S] cluster</name>
        <dbReference type="ChEBI" id="CHEBI:49883"/>
    </cofactor>
    <text evidence="11">Binds 2 [4Fe-4S] clusters. Binds 1 [4Fe-4S] cluster coordinated with 3 cysteines and an exchangeable S-adenosyl-L-methionine and 1 [4Fe-4S] cluster coordinated with 3 cysteines and the GTP-derived substrate.</text>
</comment>
<gene>
    <name evidence="11 13" type="primary">moaA</name>
    <name evidence="13" type="ORF">DFR87_10660</name>
</gene>
<dbReference type="SFLD" id="SFLDS00029">
    <property type="entry name" value="Radical_SAM"/>
    <property type="match status" value="1"/>
</dbReference>
<evidence type="ECO:0000256" key="4">
    <source>
        <dbReference type="ARBA" id="ARBA00022741"/>
    </source>
</evidence>
<evidence type="ECO:0000256" key="3">
    <source>
        <dbReference type="ARBA" id="ARBA00022723"/>
    </source>
</evidence>
<dbReference type="Proteomes" id="UP000247586">
    <property type="component" value="Chromosome"/>
</dbReference>
<evidence type="ECO:0000256" key="5">
    <source>
        <dbReference type="ARBA" id="ARBA00023004"/>
    </source>
</evidence>
<organism evidence="13 14">
    <name type="scientific">Metallosphaera hakonensis JCM 8857 = DSM 7519</name>
    <dbReference type="NCBI Taxonomy" id="1293036"/>
    <lineage>
        <taxon>Archaea</taxon>
        <taxon>Thermoproteota</taxon>
        <taxon>Thermoprotei</taxon>
        <taxon>Sulfolobales</taxon>
        <taxon>Sulfolobaceae</taxon>
        <taxon>Metallosphaera</taxon>
    </lineage>
</organism>
<evidence type="ECO:0000256" key="1">
    <source>
        <dbReference type="ARBA" id="ARBA00022485"/>
    </source>
</evidence>
<keyword evidence="6 11" id="KW-0411">Iron-sulfur</keyword>
<feature type="binding site" evidence="11">
    <location>
        <position position="246"/>
    </location>
    <ligand>
        <name>[4Fe-4S] cluster</name>
        <dbReference type="ChEBI" id="CHEBI:49883"/>
        <label>2</label>
        <note>4Fe-4S-substrate</note>
    </ligand>
</feature>
<dbReference type="PROSITE" id="PS01305">
    <property type="entry name" value="MOAA_NIFB_PQQE"/>
    <property type="match status" value="1"/>
</dbReference>
<feature type="binding site" evidence="11">
    <location>
        <position position="13"/>
    </location>
    <ligand>
        <name>GTP</name>
        <dbReference type="ChEBI" id="CHEBI:37565"/>
    </ligand>
</feature>
<keyword evidence="1 11" id="KW-0004">4Fe-4S</keyword>
<keyword evidence="7 11" id="KW-0342">GTP-binding</keyword>
<dbReference type="InterPro" id="IPR010505">
    <property type="entry name" value="MoaA_twitch"/>
</dbReference>
<keyword evidence="4 11" id="KW-0547">Nucleotide-binding</keyword>
<dbReference type="InterPro" id="IPR013485">
    <property type="entry name" value="MoaA_arc"/>
</dbReference>
<feature type="binding site" evidence="11">
    <location>
        <position position="249"/>
    </location>
    <ligand>
        <name>[4Fe-4S] cluster</name>
        <dbReference type="ChEBI" id="CHEBI:49883"/>
        <label>2</label>
        <note>4Fe-4S-substrate</note>
    </ligand>
</feature>
<feature type="binding site" evidence="11">
    <location>
        <position position="24"/>
    </location>
    <ligand>
        <name>[4Fe-4S] cluster</name>
        <dbReference type="ChEBI" id="CHEBI:49883"/>
        <label>1</label>
        <note>4Fe-4S-S-AdoMet</note>
    </ligand>
</feature>
<proteinExistence type="inferred from homology"/>
<dbReference type="SFLD" id="SFLDG01067">
    <property type="entry name" value="SPASM/twitch_domain_containing"/>
    <property type="match status" value="1"/>
</dbReference>
<evidence type="ECO:0000256" key="11">
    <source>
        <dbReference type="HAMAP-Rule" id="MF_01225"/>
    </source>
</evidence>
<dbReference type="EC" id="4.1.99.22" evidence="11"/>
<evidence type="ECO:0000256" key="9">
    <source>
        <dbReference type="ARBA" id="ARBA00023239"/>
    </source>
</evidence>
<dbReference type="InterPro" id="IPR050105">
    <property type="entry name" value="MoCo_biosynth_MoaA/MoaC"/>
</dbReference>